<gene>
    <name evidence="1" type="ORF">DSY97_06890</name>
</gene>
<dbReference type="AlphaFoldDB" id="A0A432G5A7"/>
<reference evidence="1 2" key="1">
    <citation type="submission" date="2018-06" db="EMBL/GenBank/DDBJ databases">
        <title>Combined omics and stable isotope probing to characterize newly discovered Mariana Back-Arc vent microbial communities.</title>
        <authorList>
            <person name="Trembath-Reichert E."/>
            <person name="Huber J.A."/>
        </authorList>
    </citation>
    <scope>NUCLEOTIDE SEQUENCE [LARGE SCALE GENOMIC DNA]</scope>
    <source>
        <strain evidence="1">MAG 63_1</strain>
    </source>
</reference>
<sequence>MLLRLIFAHAYPFGVSGSVVDFSSPDTKIQAINSGRLSFVFLAEQNRIKAFLKIVKPGFVRDNIAFSVLCTEECRLHSSIPTFQTYRGKNAELHQTVPEHLEGLSGELSLFSGQTITLTEAALDGIDEIPETLTEIPGGRRGQLALMEKLGGYIVKVSRTCSVVTENLPKGLETADPAGFATGRQVAREDFEISEYLTQLHNSSDRKELQQHIQHLLPNLGNSPEAQSFREGLQRGDLEVILDCFNQLEKNIHESLIDNPAPNVPVLNEVKPANVGAVYDAAVNRWEITQSFDFDNMG</sequence>
<proteinExistence type="predicted"/>
<organism evidence="1 2">
    <name type="scientific">SAR324 cluster bacterium</name>
    <dbReference type="NCBI Taxonomy" id="2024889"/>
    <lineage>
        <taxon>Bacteria</taxon>
        <taxon>Deltaproteobacteria</taxon>
        <taxon>SAR324 cluster</taxon>
    </lineage>
</organism>
<name>A0A432G5A7_9DELT</name>
<feature type="non-terminal residue" evidence="1">
    <location>
        <position position="298"/>
    </location>
</feature>
<evidence type="ECO:0000313" key="1">
    <source>
        <dbReference type="EMBL" id="RTZ78755.1"/>
    </source>
</evidence>
<dbReference type="EMBL" id="QNZL01000186">
    <property type="protein sequence ID" value="RTZ78755.1"/>
    <property type="molecule type" value="Genomic_DNA"/>
</dbReference>
<comment type="caution">
    <text evidence="1">The sequence shown here is derived from an EMBL/GenBank/DDBJ whole genome shotgun (WGS) entry which is preliminary data.</text>
</comment>
<dbReference type="Proteomes" id="UP000286801">
    <property type="component" value="Unassembled WGS sequence"/>
</dbReference>
<protein>
    <submittedName>
        <fullName evidence="1">Uncharacterized protein</fullName>
    </submittedName>
</protein>
<evidence type="ECO:0000313" key="2">
    <source>
        <dbReference type="Proteomes" id="UP000286801"/>
    </source>
</evidence>
<accession>A0A432G5A7</accession>